<dbReference type="Pfam" id="PF00881">
    <property type="entry name" value="Nitroreductase"/>
    <property type="match status" value="2"/>
</dbReference>
<feature type="domain" description="Nitroreductase" evidence="3">
    <location>
        <begin position="136"/>
        <end position="185"/>
    </location>
</feature>
<evidence type="ECO:0000256" key="2">
    <source>
        <dbReference type="ARBA" id="ARBA00023002"/>
    </source>
</evidence>
<evidence type="ECO:0000313" key="4">
    <source>
        <dbReference type="EMBL" id="NRD22832.1"/>
    </source>
</evidence>
<dbReference type="InterPro" id="IPR000415">
    <property type="entry name" value="Nitroreductase-like"/>
</dbReference>
<comment type="similarity">
    <text evidence="1">Belongs to the nitroreductase family.</text>
</comment>
<evidence type="ECO:0000313" key="5">
    <source>
        <dbReference type="Proteomes" id="UP000805085"/>
    </source>
</evidence>
<dbReference type="PANTHER" id="PTHR43673">
    <property type="entry name" value="NAD(P)H NITROREDUCTASE YDGI-RELATED"/>
    <property type="match status" value="1"/>
</dbReference>
<evidence type="ECO:0000259" key="3">
    <source>
        <dbReference type="Pfam" id="PF00881"/>
    </source>
</evidence>
<dbReference type="Proteomes" id="UP000805085">
    <property type="component" value="Unassembled WGS sequence"/>
</dbReference>
<dbReference type="Gene3D" id="3.40.109.10">
    <property type="entry name" value="NADH Oxidase"/>
    <property type="match status" value="1"/>
</dbReference>
<name>A0ABX2E3K7_9FLAO</name>
<accession>A0ABX2E3K7</accession>
<feature type="domain" description="Nitroreductase" evidence="3">
    <location>
        <begin position="210"/>
        <end position="281"/>
    </location>
</feature>
<gene>
    <name evidence="4" type="ORF">HNV10_06245</name>
</gene>
<dbReference type="CDD" id="cd02062">
    <property type="entry name" value="Nitro_FMN_reductase"/>
    <property type="match status" value="1"/>
</dbReference>
<keyword evidence="5" id="KW-1185">Reference proteome</keyword>
<dbReference type="InterPro" id="IPR029479">
    <property type="entry name" value="Nitroreductase"/>
</dbReference>
<evidence type="ECO:0000256" key="1">
    <source>
        <dbReference type="ARBA" id="ARBA00007118"/>
    </source>
</evidence>
<reference evidence="4 5" key="1">
    <citation type="journal article" date="2015" name="Int. J. Syst. Evol. Microbiol.">
        <title>Winogradskyella litoriviva sp. nov., isolated from coastal seawater.</title>
        <authorList>
            <person name="Nedashkovskaya O.I."/>
            <person name="Kukhlevskiy A.D."/>
            <person name="Zhukova N.V."/>
            <person name="Kim S.J."/>
            <person name="Rhee S.K."/>
            <person name="Mikhailov V.V."/>
        </authorList>
    </citation>
    <scope>NUCLEOTIDE SEQUENCE [LARGE SCALE GENOMIC DNA]</scope>
    <source>
        <strain evidence="4 5">KMM6491</strain>
    </source>
</reference>
<dbReference type="PANTHER" id="PTHR43673:SF10">
    <property type="entry name" value="NADH DEHYDROGENASE_NAD(P)H NITROREDUCTASE XCC3605-RELATED"/>
    <property type="match status" value="1"/>
</dbReference>
<dbReference type="EMBL" id="JABRWQ010000002">
    <property type="protein sequence ID" value="NRD22832.1"/>
    <property type="molecule type" value="Genomic_DNA"/>
</dbReference>
<proteinExistence type="inferred from homology"/>
<keyword evidence="2" id="KW-0560">Oxidoreductase</keyword>
<protein>
    <submittedName>
        <fullName evidence="4">Nitroreductase family protein</fullName>
    </submittedName>
</protein>
<dbReference type="SUPFAM" id="SSF55469">
    <property type="entry name" value="FMN-dependent nitroreductase-like"/>
    <property type="match status" value="1"/>
</dbReference>
<comment type="caution">
    <text evidence="4">The sequence shown here is derived from an EMBL/GenBank/DDBJ whole genome shotgun (WGS) entry which is preliminary data.</text>
</comment>
<organism evidence="4 5">
    <name type="scientific">Winogradskyella litoriviva</name>
    <dbReference type="NCBI Taxonomy" id="1220182"/>
    <lineage>
        <taxon>Bacteria</taxon>
        <taxon>Pseudomonadati</taxon>
        <taxon>Bacteroidota</taxon>
        <taxon>Flavobacteriia</taxon>
        <taxon>Flavobacteriales</taxon>
        <taxon>Flavobacteriaceae</taxon>
        <taxon>Winogradskyella</taxon>
    </lineage>
</organism>
<dbReference type="RefSeq" id="WP_173300463.1">
    <property type="nucleotide sequence ID" value="NZ_JABRWQ010000002.1"/>
</dbReference>
<sequence>MISVLIGKKIHNRRNTNIESNQAFIRRSIHRIEKGLIIPHSRRDFALDYINKTCQILFVTYNELDEKSKKWALDVLDAYFDIANMEIKVVSNSKRLYDDFKKQFVKEKRNKNLSVPFKYDNLKSANIEYTDLLSFVKKRHSIRYFKDLIVDKHIIENAIKVGLQSPSACNRQPFEVIVVQDKEKIGRTLNLPMGITTYKHEIKNIAIVLGDLSYYEDERDRHIIYIDGGLFSMSFVYGLEAQGIASCIINWPDIEQKEKDFYKEFKIPQHKRCICFIAFGYAKNEGLVPFSEKKDTLDILSYNEYTD</sequence>